<organism evidence="1 2">
    <name type="scientific">Oceaniferula flava</name>
    <dbReference type="NCBI Taxonomy" id="2800421"/>
    <lineage>
        <taxon>Bacteria</taxon>
        <taxon>Pseudomonadati</taxon>
        <taxon>Verrucomicrobiota</taxon>
        <taxon>Verrucomicrobiia</taxon>
        <taxon>Verrucomicrobiales</taxon>
        <taxon>Verrucomicrobiaceae</taxon>
        <taxon>Oceaniferula</taxon>
    </lineage>
</organism>
<comment type="caution">
    <text evidence="1">The sequence shown here is derived from an EMBL/GenBank/DDBJ whole genome shotgun (WGS) entry which is preliminary data.</text>
</comment>
<reference evidence="1" key="1">
    <citation type="submission" date="2021-01" db="EMBL/GenBank/DDBJ databases">
        <title>Modified the classification status of verrucomicrobia.</title>
        <authorList>
            <person name="Feng X."/>
        </authorList>
    </citation>
    <scope>NUCLEOTIDE SEQUENCE</scope>
    <source>
        <strain evidence="1">5K15</strain>
    </source>
</reference>
<evidence type="ECO:0000313" key="2">
    <source>
        <dbReference type="Proteomes" id="UP000634206"/>
    </source>
</evidence>
<protein>
    <submittedName>
        <fullName evidence="1">Uncharacterized protein</fullName>
    </submittedName>
</protein>
<gene>
    <name evidence="1" type="ORF">JIN83_11980</name>
</gene>
<accession>A0AAE2SD49</accession>
<name>A0AAE2SD49_9BACT</name>
<evidence type="ECO:0000313" key="1">
    <source>
        <dbReference type="EMBL" id="MBK1855683.1"/>
    </source>
</evidence>
<dbReference type="RefSeq" id="WP_309490294.1">
    <property type="nucleotide sequence ID" value="NZ_JAENIG010000007.1"/>
</dbReference>
<dbReference type="AlphaFoldDB" id="A0AAE2SD49"/>
<sequence>MKTILATLATIFVGLVALPEKVEARPGHGHTGSSYTYRSGHSSCGCATYTRRVIVSYDCHRRPVYRYYSVPVVHNCRSHYSHRSHSTRHHYSHRGHSSHRGITIRGPHGSVRICR</sequence>
<keyword evidence="2" id="KW-1185">Reference proteome</keyword>
<dbReference type="Proteomes" id="UP000634206">
    <property type="component" value="Unassembled WGS sequence"/>
</dbReference>
<proteinExistence type="predicted"/>
<dbReference type="EMBL" id="JAENIG010000007">
    <property type="protein sequence ID" value="MBK1855683.1"/>
    <property type="molecule type" value="Genomic_DNA"/>
</dbReference>